<dbReference type="SUPFAM" id="SSF81383">
    <property type="entry name" value="F-box domain"/>
    <property type="match status" value="1"/>
</dbReference>
<dbReference type="PROSITE" id="PS50181">
    <property type="entry name" value="FBOX"/>
    <property type="match status" value="1"/>
</dbReference>
<dbReference type="InterPro" id="IPR036047">
    <property type="entry name" value="F-box-like_dom_sf"/>
</dbReference>
<comment type="caution">
    <text evidence="2">The sequence shown here is derived from an EMBL/GenBank/DDBJ whole genome shotgun (WGS) entry which is preliminary data.</text>
</comment>
<feature type="domain" description="F-box" evidence="1">
    <location>
        <begin position="14"/>
        <end position="62"/>
    </location>
</feature>
<dbReference type="AlphaFoldDB" id="A0A9D4Z8Y4"/>
<dbReference type="PANTHER" id="PTHR31672:SF2">
    <property type="entry name" value="F-BOX DOMAIN-CONTAINING PROTEIN"/>
    <property type="match status" value="1"/>
</dbReference>
<proteinExistence type="predicted"/>
<evidence type="ECO:0000313" key="2">
    <source>
        <dbReference type="EMBL" id="KAI5066668.1"/>
    </source>
</evidence>
<dbReference type="Proteomes" id="UP000886520">
    <property type="component" value="Chromosome 18"/>
</dbReference>
<dbReference type="PANTHER" id="PTHR31672">
    <property type="entry name" value="BNACNNG10540D PROTEIN"/>
    <property type="match status" value="1"/>
</dbReference>
<reference evidence="2" key="1">
    <citation type="submission" date="2021-01" db="EMBL/GenBank/DDBJ databases">
        <title>Adiantum capillus-veneris genome.</title>
        <authorList>
            <person name="Fang Y."/>
            <person name="Liao Q."/>
        </authorList>
    </citation>
    <scope>NUCLEOTIDE SEQUENCE</scope>
    <source>
        <strain evidence="2">H3</strain>
        <tissue evidence="2">Leaf</tissue>
    </source>
</reference>
<organism evidence="2 3">
    <name type="scientific">Adiantum capillus-veneris</name>
    <name type="common">Maidenhair fern</name>
    <dbReference type="NCBI Taxonomy" id="13818"/>
    <lineage>
        <taxon>Eukaryota</taxon>
        <taxon>Viridiplantae</taxon>
        <taxon>Streptophyta</taxon>
        <taxon>Embryophyta</taxon>
        <taxon>Tracheophyta</taxon>
        <taxon>Polypodiopsida</taxon>
        <taxon>Polypodiidae</taxon>
        <taxon>Polypodiales</taxon>
        <taxon>Pteridineae</taxon>
        <taxon>Pteridaceae</taxon>
        <taxon>Vittarioideae</taxon>
        <taxon>Adiantum</taxon>
    </lineage>
</organism>
<evidence type="ECO:0000259" key="1">
    <source>
        <dbReference type="PROSITE" id="PS50181"/>
    </source>
</evidence>
<dbReference type="InterPro" id="IPR001810">
    <property type="entry name" value="F-box_dom"/>
</dbReference>
<evidence type="ECO:0000313" key="3">
    <source>
        <dbReference type="Proteomes" id="UP000886520"/>
    </source>
</evidence>
<protein>
    <recommendedName>
        <fullName evidence="1">F-box domain-containing protein</fullName>
    </recommendedName>
</protein>
<accession>A0A9D4Z8Y4</accession>
<dbReference type="SMART" id="SM00256">
    <property type="entry name" value="FBOX"/>
    <property type="match status" value="1"/>
</dbReference>
<dbReference type="Pfam" id="PF12937">
    <property type="entry name" value="F-box-like"/>
    <property type="match status" value="1"/>
</dbReference>
<keyword evidence="3" id="KW-1185">Reference proteome</keyword>
<gene>
    <name evidence="2" type="ORF">GOP47_0019292</name>
</gene>
<name>A0A9D4Z8Y4_ADICA</name>
<dbReference type="EMBL" id="JABFUD020000018">
    <property type="protein sequence ID" value="KAI5066668.1"/>
    <property type="molecule type" value="Genomic_DNA"/>
</dbReference>
<sequence length="385" mass="43327">MASKKREKEEEEGFPLWAELPAEVQSNVLGWLPLRLLFRCKLVCKRWNSATSSPSFTHFPSLRFRSGHRPWLIFFTPKSFDYLLAFDFDGLSWFKFDVGFLSSMLDAFHVQTLPSAQRGFVWCAGTGSGLLLLDFRSSLHVCNPLTKSLFKLPPFKCIEVIVTQGFSASHKRCILAHVKARVSSPITGISTTTSIRNNERQGFLISTDSRKCASEGHFCAAELKGKAKDASEETCPCLRVHDFSVMVIGKAKRELLIEAYCFSRNSWEIVGSMPTCFIMKHDQMIECDGVFYSLLLNPFGMLVVGESTDNGMGIWRIQDLPVNYGKETHRLLACQNSIFMVGIVSISHHQTQAPHSLAPQLWDLASSIVTMKRTLRGSDGLETFY</sequence>
<dbReference type="InterPro" id="IPR050796">
    <property type="entry name" value="SCF_F-box_component"/>
</dbReference>
<dbReference type="Gene3D" id="1.20.1280.50">
    <property type="match status" value="1"/>
</dbReference>